<dbReference type="Proteomes" id="UP001187682">
    <property type="component" value="Unassembled WGS sequence"/>
</dbReference>
<evidence type="ECO:0000256" key="1">
    <source>
        <dbReference type="SAM" id="MobiDB-lite"/>
    </source>
</evidence>
<protein>
    <submittedName>
        <fullName evidence="2">Uncharacterized protein</fullName>
    </submittedName>
</protein>
<proteinExistence type="predicted"/>
<keyword evidence="3" id="KW-1185">Reference proteome</keyword>
<dbReference type="EMBL" id="ONZQ02000001">
    <property type="protein sequence ID" value="SPN97769.1"/>
    <property type="molecule type" value="Genomic_DNA"/>
</dbReference>
<evidence type="ECO:0000313" key="2">
    <source>
        <dbReference type="EMBL" id="SPN97769.1"/>
    </source>
</evidence>
<organism evidence="2 3">
    <name type="scientific">Cephalotrichum gorgonifer</name>
    <dbReference type="NCBI Taxonomy" id="2041049"/>
    <lineage>
        <taxon>Eukaryota</taxon>
        <taxon>Fungi</taxon>
        <taxon>Dikarya</taxon>
        <taxon>Ascomycota</taxon>
        <taxon>Pezizomycotina</taxon>
        <taxon>Sordariomycetes</taxon>
        <taxon>Hypocreomycetidae</taxon>
        <taxon>Microascales</taxon>
        <taxon>Microascaceae</taxon>
        <taxon>Cephalotrichum</taxon>
    </lineage>
</organism>
<accession>A0AAE8SS14</accession>
<evidence type="ECO:0000313" key="3">
    <source>
        <dbReference type="Proteomes" id="UP001187682"/>
    </source>
</evidence>
<dbReference type="AlphaFoldDB" id="A0AAE8SS14"/>
<comment type="caution">
    <text evidence="2">The sequence shown here is derived from an EMBL/GenBank/DDBJ whole genome shotgun (WGS) entry which is preliminary data.</text>
</comment>
<reference evidence="2" key="1">
    <citation type="submission" date="2018-03" db="EMBL/GenBank/DDBJ databases">
        <authorList>
            <person name="Guldener U."/>
        </authorList>
    </citation>
    <scope>NUCLEOTIDE SEQUENCE</scope>
</reference>
<name>A0AAE8SS14_9PEZI</name>
<sequence length="133" mass="14218">MPGMAPEKTDGRRSSPRPRLFAQRQLPTLIPPPEPFSPITLRVNTSVHVTHDNNIVCLRSAPEEAAGEAARLVMEAIKAGAAGSGGVPMIDEDGRPRPLVVEVEAGWRVEGAGNVIGREDVARDIVRARLGRG</sequence>
<feature type="region of interest" description="Disordered" evidence="1">
    <location>
        <begin position="1"/>
        <end position="36"/>
    </location>
</feature>
<gene>
    <name evidence="2" type="ORF">DNG_01282</name>
</gene>